<sequence length="200" mass="21875">MPQHIDYYFVLNSPWSYLAARQLGGIVERTGAELRLKPVQLPTLFAATGSQLLRDRPPARQAYRLQELARWSQWLGVPMHLQPTHFPVDESLAIGAVLAAIDAGFNALPLTVALGKALWTDNRNLADDTVVRDALVATLLPPELLDKARAPGHADTLAANTEDAIRANVFGVPSCVVGTEVFWGQDRLDFVARALGTEKD</sequence>
<accession>A0A557QCD5</accession>
<protein>
    <recommendedName>
        <fullName evidence="1">2-hydroxychromene-2-carboxylate isomerase</fullName>
        <ecNumber evidence="1">5.99.1.4</ecNumber>
    </recommendedName>
</protein>
<dbReference type="InterPro" id="IPR044087">
    <property type="entry name" value="NahD-like"/>
</dbReference>
<dbReference type="OrthoDB" id="8560325at2"/>
<evidence type="ECO:0000256" key="1">
    <source>
        <dbReference type="PIRNR" id="PIRNR006386"/>
    </source>
</evidence>
<keyword evidence="1 4" id="KW-0413">Isomerase</keyword>
<evidence type="ECO:0000259" key="3">
    <source>
        <dbReference type="Pfam" id="PF01323"/>
    </source>
</evidence>
<organism evidence="4 5">
    <name type="scientific">Denitromonas halophila</name>
    <dbReference type="NCBI Taxonomy" id="1629404"/>
    <lineage>
        <taxon>Bacteria</taxon>
        <taxon>Pseudomonadati</taxon>
        <taxon>Pseudomonadota</taxon>
        <taxon>Betaproteobacteria</taxon>
        <taxon>Rhodocyclales</taxon>
        <taxon>Zoogloeaceae</taxon>
        <taxon>Denitromonas</taxon>
    </lineage>
</organism>
<dbReference type="GO" id="GO:0006749">
    <property type="term" value="P:glutathione metabolic process"/>
    <property type="evidence" value="ECO:0007669"/>
    <property type="project" value="TreeGrafter"/>
</dbReference>
<dbReference type="PANTHER" id="PTHR42943:SF2">
    <property type="entry name" value="GLUTATHIONE S-TRANSFERASE KAPPA 1"/>
    <property type="match status" value="1"/>
</dbReference>
<dbReference type="GO" id="GO:0004602">
    <property type="term" value="F:glutathione peroxidase activity"/>
    <property type="evidence" value="ECO:0007669"/>
    <property type="project" value="TreeGrafter"/>
</dbReference>
<dbReference type="InterPro" id="IPR014440">
    <property type="entry name" value="HCCAis_GSTk"/>
</dbReference>
<dbReference type="SUPFAM" id="SSF52833">
    <property type="entry name" value="Thioredoxin-like"/>
    <property type="match status" value="1"/>
</dbReference>
<dbReference type="EMBL" id="VMNK01000030">
    <property type="protein sequence ID" value="TVO50565.1"/>
    <property type="molecule type" value="Genomic_DNA"/>
</dbReference>
<dbReference type="Pfam" id="PF01323">
    <property type="entry name" value="DSBA"/>
    <property type="match status" value="1"/>
</dbReference>
<dbReference type="RefSeq" id="WP_144311379.1">
    <property type="nucleotide sequence ID" value="NZ_VMNK01000030.1"/>
</dbReference>
<dbReference type="InterPro" id="IPR001853">
    <property type="entry name" value="DSBA-like_thioredoxin_dom"/>
</dbReference>
<dbReference type="GO" id="GO:1901170">
    <property type="term" value="P:naphthalene catabolic process"/>
    <property type="evidence" value="ECO:0007669"/>
    <property type="project" value="InterPro"/>
</dbReference>
<gene>
    <name evidence="4" type="ORF">FHP91_20930</name>
</gene>
<dbReference type="Proteomes" id="UP000319502">
    <property type="component" value="Unassembled WGS sequence"/>
</dbReference>
<dbReference type="CDD" id="cd03022">
    <property type="entry name" value="DsbA_HCCA_Iso"/>
    <property type="match status" value="1"/>
</dbReference>
<evidence type="ECO:0000313" key="5">
    <source>
        <dbReference type="Proteomes" id="UP000319502"/>
    </source>
</evidence>
<name>A0A557QCD5_9RHOO</name>
<dbReference type="AlphaFoldDB" id="A0A557QCD5"/>
<dbReference type="PIRSF" id="PIRSF006386">
    <property type="entry name" value="HCCAis_GSTk"/>
    <property type="match status" value="1"/>
</dbReference>
<dbReference type="PANTHER" id="PTHR42943">
    <property type="entry name" value="GLUTATHIONE S-TRANSFERASE KAPPA"/>
    <property type="match status" value="1"/>
</dbReference>
<comment type="catalytic activity">
    <reaction evidence="1">
        <text>2-hydroxychromene-2-carboxylate = (3E)-4-(2-hydroxyphenyl)-2-oxobut-3-enoate</text>
        <dbReference type="Rhea" id="RHEA:27401"/>
        <dbReference type="ChEBI" id="CHEBI:59350"/>
        <dbReference type="ChEBI" id="CHEBI:59353"/>
        <dbReference type="EC" id="5.99.1.4"/>
    </reaction>
</comment>
<proteinExistence type="inferred from homology"/>
<dbReference type="GO" id="GO:0004364">
    <property type="term" value="F:glutathione transferase activity"/>
    <property type="evidence" value="ECO:0007669"/>
    <property type="project" value="TreeGrafter"/>
</dbReference>
<dbReference type="Gene3D" id="3.40.30.10">
    <property type="entry name" value="Glutaredoxin"/>
    <property type="match status" value="1"/>
</dbReference>
<feature type="domain" description="DSBA-like thioredoxin" evidence="3">
    <location>
        <begin position="5"/>
        <end position="195"/>
    </location>
</feature>
<keyword evidence="5" id="KW-1185">Reference proteome</keyword>
<evidence type="ECO:0000313" key="4">
    <source>
        <dbReference type="EMBL" id="TVO50565.1"/>
    </source>
</evidence>
<comment type="caution">
    <text evidence="4">The sequence shown here is derived from an EMBL/GenBank/DDBJ whole genome shotgun (WGS) entry which is preliminary data.</text>
</comment>
<comment type="similarity">
    <text evidence="1">Belongs to the GST superfamily. NadH family.</text>
</comment>
<dbReference type="InterPro" id="IPR051924">
    <property type="entry name" value="GST_Kappa/NadH"/>
</dbReference>
<dbReference type="GO" id="GO:0018845">
    <property type="term" value="F:2-hydroxychromene-2-carboxylate isomerase activity"/>
    <property type="evidence" value="ECO:0007669"/>
    <property type="project" value="UniProtKB-UniRule"/>
</dbReference>
<feature type="active site" description="Nucleophile" evidence="2">
    <location>
        <position position="13"/>
    </location>
</feature>
<reference evidence="4 5" key="1">
    <citation type="submission" date="2019-07" db="EMBL/GenBank/DDBJ databases">
        <title>The pathways for chlorine oxyanion respiration interact through the shared metabolite chlorate.</title>
        <authorList>
            <person name="Barnum T.P."/>
            <person name="Cheng Y."/>
            <person name="Hill K.A."/>
            <person name="Lucas L.N."/>
            <person name="Carlson H.K."/>
            <person name="Coates J.D."/>
        </authorList>
    </citation>
    <scope>NUCLEOTIDE SEQUENCE [LARGE SCALE GENOMIC DNA]</scope>
    <source>
        <strain evidence="4 5">SFB-3</strain>
    </source>
</reference>
<dbReference type="InterPro" id="IPR036249">
    <property type="entry name" value="Thioredoxin-like_sf"/>
</dbReference>
<dbReference type="EC" id="5.99.1.4" evidence="1"/>
<evidence type="ECO:0000256" key="2">
    <source>
        <dbReference type="PIRSR" id="PIRSR006386-1"/>
    </source>
</evidence>